<reference evidence="2 3" key="1">
    <citation type="journal article" date="2021" name="BMC Genomics">
        <title>Datura genome reveals duplications of psychoactive alkaloid biosynthetic genes and high mutation rate following tissue culture.</title>
        <authorList>
            <person name="Rajewski A."/>
            <person name="Carter-House D."/>
            <person name="Stajich J."/>
            <person name="Litt A."/>
        </authorList>
    </citation>
    <scope>NUCLEOTIDE SEQUENCE [LARGE SCALE GENOMIC DNA]</scope>
    <source>
        <strain evidence="2">AR-01</strain>
    </source>
</reference>
<feature type="compositionally biased region" description="Pro residues" evidence="1">
    <location>
        <begin position="12"/>
        <end position="24"/>
    </location>
</feature>
<evidence type="ECO:0000313" key="3">
    <source>
        <dbReference type="Proteomes" id="UP000823775"/>
    </source>
</evidence>
<proteinExistence type="predicted"/>
<dbReference type="PANTHER" id="PTHR31659">
    <property type="entry name" value="PROTEIN: UPF0503-LIKE PROTEIN, PUTATIVE (DUF740)-RELATED"/>
    <property type="match status" value="1"/>
</dbReference>
<feature type="compositionally biased region" description="Low complexity" evidence="1">
    <location>
        <begin position="25"/>
        <end position="38"/>
    </location>
</feature>
<dbReference type="Pfam" id="PF05340">
    <property type="entry name" value="DUF740"/>
    <property type="match status" value="2"/>
</dbReference>
<evidence type="ECO:0000313" key="2">
    <source>
        <dbReference type="EMBL" id="MCD7454561.1"/>
    </source>
</evidence>
<dbReference type="PANTHER" id="PTHR31659:SF0">
    <property type="entry name" value="EMB|CAB61945.1"/>
    <property type="match status" value="1"/>
</dbReference>
<gene>
    <name evidence="2" type="ORF">HAX54_025219</name>
</gene>
<comment type="caution">
    <text evidence="2">The sequence shown here is derived from an EMBL/GenBank/DDBJ whole genome shotgun (WGS) entry which is preliminary data.</text>
</comment>
<feature type="region of interest" description="Disordered" evidence="1">
    <location>
        <begin position="1"/>
        <end position="60"/>
    </location>
</feature>
<name>A0ABS8S613_DATST</name>
<protein>
    <submittedName>
        <fullName evidence="2">Uncharacterized protein</fullName>
    </submittedName>
</protein>
<dbReference type="InterPro" id="IPR008004">
    <property type="entry name" value="OCTOPUS-like"/>
</dbReference>
<organism evidence="2 3">
    <name type="scientific">Datura stramonium</name>
    <name type="common">Jimsonweed</name>
    <name type="synonym">Common thornapple</name>
    <dbReference type="NCBI Taxonomy" id="4076"/>
    <lineage>
        <taxon>Eukaryota</taxon>
        <taxon>Viridiplantae</taxon>
        <taxon>Streptophyta</taxon>
        <taxon>Embryophyta</taxon>
        <taxon>Tracheophyta</taxon>
        <taxon>Spermatophyta</taxon>
        <taxon>Magnoliopsida</taxon>
        <taxon>eudicotyledons</taxon>
        <taxon>Gunneridae</taxon>
        <taxon>Pentapetalae</taxon>
        <taxon>asterids</taxon>
        <taxon>lamiids</taxon>
        <taxon>Solanales</taxon>
        <taxon>Solanaceae</taxon>
        <taxon>Solanoideae</taxon>
        <taxon>Datureae</taxon>
        <taxon>Datura</taxon>
    </lineage>
</organism>
<keyword evidence="3" id="KW-1185">Reference proteome</keyword>
<accession>A0ABS8S613</accession>
<sequence length="190" mass="21103">MTRTTSQNRTAPEPPSFSLLPPPVRSRSPASAPHASVSTARCEGSCSWSEPRRRSCDDRSSRNTLENLFGVDDECLSTIVEHKESEEVRVRADALVRIVDIEEDIQDGELKTMKESSSISGISLPKITNRGFQRHCGYKSKESRSEIGECAMGRRSCDTEARFSADVGRLSLDGPRISIDELKLLGMDIW</sequence>
<dbReference type="EMBL" id="JACEIK010000306">
    <property type="protein sequence ID" value="MCD7454561.1"/>
    <property type="molecule type" value="Genomic_DNA"/>
</dbReference>
<evidence type="ECO:0000256" key="1">
    <source>
        <dbReference type="SAM" id="MobiDB-lite"/>
    </source>
</evidence>
<dbReference type="Proteomes" id="UP000823775">
    <property type="component" value="Unassembled WGS sequence"/>
</dbReference>
<feature type="compositionally biased region" description="Polar residues" evidence="1">
    <location>
        <begin position="1"/>
        <end position="10"/>
    </location>
</feature>
<feature type="compositionally biased region" description="Basic and acidic residues" evidence="1">
    <location>
        <begin position="50"/>
        <end position="60"/>
    </location>
</feature>